<organism evidence="2 3">
    <name type="scientific">Flavobacterium terrae</name>
    <dbReference type="NCBI Taxonomy" id="415425"/>
    <lineage>
        <taxon>Bacteria</taxon>
        <taxon>Pseudomonadati</taxon>
        <taxon>Bacteroidota</taxon>
        <taxon>Flavobacteriia</taxon>
        <taxon>Flavobacteriales</taxon>
        <taxon>Flavobacteriaceae</taxon>
        <taxon>Flavobacterium</taxon>
    </lineage>
</organism>
<feature type="transmembrane region" description="Helical" evidence="1">
    <location>
        <begin position="46"/>
        <end position="66"/>
    </location>
</feature>
<dbReference type="Proteomes" id="UP000184488">
    <property type="component" value="Unassembled WGS sequence"/>
</dbReference>
<keyword evidence="1" id="KW-0812">Transmembrane</keyword>
<evidence type="ECO:0000313" key="2">
    <source>
        <dbReference type="EMBL" id="SHI74102.1"/>
    </source>
</evidence>
<dbReference type="RefSeq" id="WP_073310066.1">
    <property type="nucleotide sequence ID" value="NZ_FQZI01000002.1"/>
</dbReference>
<dbReference type="STRING" id="415425.SAMN05444363_1520"/>
<dbReference type="EMBL" id="FQZI01000002">
    <property type="protein sequence ID" value="SHI74102.1"/>
    <property type="molecule type" value="Genomic_DNA"/>
</dbReference>
<evidence type="ECO:0000313" key="3">
    <source>
        <dbReference type="Proteomes" id="UP000184488"/>
    </source>
</evidence>
<dbReference type="AlphaFoldDB" id="A0A1M6DLM5"/>
<keyword evidence="1" id="KW-0472">Membrane</keyword>
<dbReference type="InterPro" id="IPR025597">
    <property type="entry name" value="DUF4345"/>
</dbReference>
<feature type="transmembrane region" description="Helical" evidence="1">
    <location>
        <begin position="12"/>
        <end position="34"/>
    </location>
</feature>
<dbReference type="OrthoDB" id="1188911at2"/>
<gene>
    <name evidence="2" type="ORF">SAMN05444363_1520</name>
</gene>
<feature type="transmembrane region" description="Helical" evidence="1">
    <location>
        <begin position="101"/>
        <end position="121"/>
    </location>
</feature>
<proteinExistence type="predicted"/>
<keyword evidence="1" id="KW-1133">Transmembrane helix</keyword>
<evidence type="ECO:0008006" key="4">
    <source>
        <dbReference type="Google" id="ProtNLM"/>
    </source>
</evidence>
<evidence type="ECO:0000256" key="1">
    <source>
        <dbReference type="SAM" id="Phobius"/>
    </source>
</evidence>
<dbReference type="Pfam" id="PF14248">
    <property type="entry name" value="DUF4345"/>
    <property type="match status" value="1"/>
</dbReference>
<sequence length="127" mass="14216">MKGSLAIKNTHLIISSLVVFPVSLLYGFFPEIFFKLSINTVDEKNILKAIMGIYISFAILWILGIAKAKFWKIATVSNFIFMFGLAFGRIVSMLFDGIPSLLLILGVFGELILGCYGVYAYSKFQEK</sequence>
<name>A0A1M6DLM5_9FLAO</name>
<accession>A0A1M6DLM5</accession>
<reference evidence="3" key="1">
    <citation type="submission" date="2016-11" db="EMBL/GenBank/DDBJ databases">
        <authorList>
            <person name="Varghese N."/>
            <person name="Submissions S."/>
        </authorList>
    </citation>
    <scope>NUCLEOTIDE SEQUENCE [LARGE SCALE GENOMIC DNA]</scope>
    <source>
        <strain evidence="3">DSM 18829</strain>
    </source>
</reference>
<protein>
    <recommendedName>
        <fullName evidence="4">DUF4345 domain-containing protein</fullName>
    </recommendedName>
</protein>
<feature type="transmembrane region" description="Helical" evidence="1">
    <location>
        <begin position="73"/>
        <end position="95"/>
    </location>
</feature>
<keyword evidence="3" id="KW-1185">Reference proteome</keyword>